<dbReference type="InterPro" id="IPR014223">
    <property type="entry name" value="ABC_CydC/D"/>
</dbReference>
<dbReference type="PROSITE" id="PS00211">
    <property type="entry name" value="ABC_TRANSPORTER_1"/>
    <property type="match status" value="1"/>
</dbReference>
<dbReference type="Gene3D" id="1.20.1560.10">
    <property type="entry name" value="ABC transporter type 1, transmembrane domain"/>
    <property type="match status" value="1"/>
</dbReference>
<dbReference type="PROSITE" id="PS50929">
    <property type="entry name" value="ABC_TM1F"/>
    <property type="match status" value="1"/>
</dbReference>
<evidence type="ECO:0000256" key="3">
    <source>
        <dbReference type="ARBA" id="ARBA00022741"/>
    </source>
</evidence>
<dbReference type="NCBIfam" id="TIGR02868">
    <property type="entry name" value="CydC"/>
    <property type="match status" value="1"/>
</dbReference>
<comment type="caution">
    <text evidence="10">The sequence shown here is derived from an EMBL/GenBank/DDBJ whole genome shotgun (WGS) entry which is preliminary data.</text>
</comment>
<dbReference type="Pfam" id="PF00005">
    <property type="entry name" value="ABC_tran"/>
    <property type="match status" value="1"/>
</dbReference>
<proteinExistence type="predicted"/>
<feature type="transmembrane region" description="Helical" evidence="7">
    <location>
        <begin position="21"/>
        <end position="39"/>
    </location>
</feature>
<dbReference type="InterPro" id="IPR011527">
    <property type="entry name" value="ABC1_TM_dom"/>
</dbReference>
<gene>
    <name evidence="10" type="ORF">GCM10025883_33810</name>
</gene>
<keyword evidence="3" id="KW-0547">Nucleotide-binding</keyword>
<dbReference type="EMBL" id="BSUO01000001">
    <property type="protein sequence ID" value="GMA41336.1"/>
    <property type="molecule type" value="Genomic_DNA"/>
</dbReference>
<dbReference type="InterPro" id="IPR027417">
    <property type="entry name" value="P-loop_NTPase"/>
</dbReference>
<evidence type="ECO:0000256" key="1">
    <source>
        <dbReference type="ARBA" id="ARBA00004651"/>
    </source>
</evidence>
<dbReference type="PANTHER" id="PTHR24221:SF654">
    <property type="entry name" value="ATP-BINDING CASSETTE SUB-FAMILY B MEMBER 6"/>
    <property type="match status" value="1"/>
</dbReference>
<dbReference type="RefSeq" id="WP_284304888.1">
    <property type="nucleotide sequence ID" value="NZ_BSUO01000001.1"/>
</dbReference>
<dbReference type="InterPro" id="IPR036640">
    <property type="entry name" value="ABC1_TM_sf"/>
</dbReference>
<feature type="domain" description="ABC transmembrane type-1" evidence="9">
    <location>
        <begin position="25"/>
        <end position="250"/>
    </location>
</feature>
<dbReference type="Proteomes" id="UP001157126">
    <property type="component" value="Unassembled WGS sequence"/>
</dbReference>
<dbReference type="InterPro" id="IPR017871">
    <property type="entry name" value="ABC_transporter-like_CS"/>
</dbReference>
<keyword evidence="6 7" id="KW-0472">Membrane</keyword>
<feature type="transmembrane region" description="Helical" evidence="7">
    <location>
        <begin position="275"/>
        <end position="295"/>
    </location>
</feature>
<protein>
    <recommendedName>
        <fullName evidence="12">ATP-binding cassette subfamily C protein CydC</fullName>
    </recommendedName>
</protein>
<keyword evidence="5 7" id="KW-1133">Transmembrane helix</keyword>
<dbReference type="SUPFAM" id="SSF90123">
    <property type="entry name" value="ABC transporter transmembrane region"/>
    <property type="match status" value="1"/>
</dbReference>
<evidence type="ECO:0000256" key="2">
    <source>
        <dbReference type="ARBA" id="ARBA00022692"/>
    </source>
</evidence>
<dbReference type="SUPFAM" id="SSF52540">
    <property type="entry name" value="P-loop containing nucleoside triphosphate hydrolases"/>
    <property type="match status" value="1"/>
</dbReference>
<feature type="transmembrane region" description="Helical" evidence="7">
    <location>
        <begin position="45"/>
        <end position="69"/>
    </location>
</feature>
<feature type="transmembrane region" description="Helical" evidence="7">
    <location>
        <begin position="244"/>
        <end position="269"/>
    </location>
</feature>
<keyword evidence="11" id="KW-1185">Reference proteome</keyword>
<evidence type="ECO:0000313" key="11">
    <source>
        <dbReference type="Proteomes" id="UP001157126"/>
    </source>
</evidence>
<evidence type="ECO:0000256" key="6">
    <source>
        <dbReference type="ARBA" id="ARBA00023136"/>
    </source>
</evidence>
<evidence type="ECO:0000259" key="9">
    <source>
        <dbReference type="PROSITE" id="PS50929"/>
    </source>
</evidence>
<dbReference type="Gene3D" id="3.40.50.300">
    <property type="entry name" value="P-loop containing nucleotide triphosphate hydrolases"/>
    <property type="match status" value="1"/>
</dbReference>
<name>A0ABQ6IUJ1_9MICO</name>
<keyword evidence="4" id="KW-0067">ATP-binding</keyword>
<comment type="subcellular location">
    <subcellularLocation>
        <location evidence="1">Cell membrane</location>
        <topology evidence="1">Multi-pass membrane protein</topology>
    </subcellularLocation>
</comment>
<evidence type="ECO:0000256" key="4">
    <source>
        <dbReference type="ARBA" id="ARBA00022840"/>
    </source>
</evidence>
<reference evidence="11" key="1">
    <citation type="journal article" date="2019" name="Int. J. Syst. Evol. Microbiol.">
        <title>The Global Catalogue of Microorganisms (GCM) 10K type strain sequencing project: providing services to taxonomists for standard genome sequencing and annotation.</title>
        <authorList>
            <consortium name="The Broad Institute Genomics Platform"/>
            <consortium name="The Broad Institute Genome Sequencing Center for Infectious Disease"/>
            <person name="Wu L."/>
            <person name="Ma J."/>
        </authorList>
    </citation>
    <scope>NUCLEOTIDE SEQUENCE [LARGE SCALE GENOMIC DNA]</scope>
    <source>
        <strain evidence="11">NBRC 113072</strain>
    </source>
</reference>
<dbReference type="PROSITE" id="PS50893">
    <property type="entry name" value="ABC_TRANSPORTER_2"/>
    <property type="match status" value="1"/>
</dbReference>
<evidence type="ECO:0008006" key="12">
    <source>
        <dbReference type="Google" id="ProtNLM"/>
    </source>
</evidence>
<dbReference type="InterPro" id="IPR039421">
    <property type="entry name" value="Type_1_exporter"/>
</dbReference>
<feature type="transmembrane region" description="Helical" evidence="7">
    <location>
        <begin position="165"/>
        <end position="183"/>
    </location>
</feature>
<dbReference type="InterPro" id="IPR003593">
    <property type="entry name" value="AAA+_ATPase"/>
</dbReference>
<dbReference type="InterPro" id="IPR003439">
    <property type="entry name" value="ABC_transporter-like_ATP-bd"/>
</dbReference>
<evidence type="ECO:0000256" key="5">
    <source>
        <dbReference type="ARBA" id="ARBA00022989"/>
    </source>
</evidence>
<dbReference type="SMART" id="SM00382">
    <property type="entry name" value="AAA"/>
    <property type="match status" value="1"/>
</dbReference>
<evidence type="ECO:0000259" key="8">
    <source>
        <dbReference type="PROSITE" id="PS50893"/>
    </source>
</evidence>
<evidence type="ECO:0000313" key="10">
    <source>
        <dbReference type="EMBL" id="GMA41336.1"/>
    </source>
</evidence>
<sequence>MTRPTPETTRTPFRVPRLVPGIMPAAIIGGLALTSGVALTATSGWLIVAASFGPPILTLLAVIVSVRAFGLARPVLRYVERVKSHDAALAALAGERARVYDRLIPLTPARLGRRGRGDVLSGVVDDLDDVAYAQVRVVVPLVALVIAGLAAALIDAFFLVHAVPVIVSVVLVTLIVGALDWWIERRTQAEVVAARARVADLAAMVTRDGAELAAIGAEDRALAWLDEAQTRLTRAVRAESWGRAIGVGLVPLVAAGHAVWMVFVVMPWIEVGLPVALAALLVLTPIALGEVVGAIPDAVGALARAQGASERLSALLDQEPAAAHSDVPADPEGPSAGARPAVEVRALSATWDGGRPAVTDADLDVAPGEFVGVVGPNGSGKSTLLAALARHLDPTSGSYRLGDLDALAQPPAQVRTSLAIVDDEVHVFASTVRENLRLARPEASDEEIVRALRLAGLGPLLEAFPNGLDERLGTGGRGVSGGERARIGIARAILSARPVMLLDEPVAHLDHPTAVAVMSDLLEAAHGRSIVLVTHRPEGLDDATRVVSLHLEQ</sequence>
<organism evidence="10 11">
    <name type="scientific">Mobilicoccus caccae</name>
    <dbReference type="NCBI Taxonomy" id="1859295"/>
    <lineage>
        <taxon>Bacteria</taxon>
        <taxon>Bacillati</taxon>
        <taxon>Actinomycetota</taxon>
        <taxon>Actinomycetes</taxon>
        <taxon>Micrococcales</taxon>
        <taxon>Dermatophilaceae</taxon>
        <taxon>Mobilicoccus</taxon>
    </lineage>
</organism>
<accession>A0ABQ6IUJ1</accession>
<dbReference type="PANTHER" id="PTHR24221">
    <property type="entry name" value="ATP-BINDING CASSETTE SUB-FAMILY B"/>
    <property type="match status" value="1"/>
</dbReference>
<feature type="transmembrane region" description="Helical" evidence="7">
    <location>
        <begin position="137"/>
        <end position="159"/>
    </location>
</feature>
<feature type="domain" description="ABC transporter" evidence="8">
    <location>
        <begin position="342"/>
        <end position="553"/>
    </location>
</feature>
<evidence type="ECO:0000256" key="7">
    <source>
        <dbReference type="SAM" id="Phobius"/>
    </source>
</evidence>
<keyword evidence="2 7" id="KW-0812">Transmembrane</keyword>